<reference evidence="4" key="1">
    <citation type="submission" date="2017-02" db="UniProtKB">
        <authorList>
            <consortium name="WormBaseParasite"/>
        </authorList>
    </citation>
    <scope>IDENTIFICATION</scope>
</reference>
<evidence type="ECO:0000313" key="4">
    <source>
        <dbReference type="WBParaSite" id="ACOC_0000549901-mRNA-1"/>
    </source>
</evidence>
<keyword evidence="3" id="KW-1185">Reference proteome</keyword>
<dbReference type="SUPFAM" id="SSF47986">
    <property type="entry name" value="DEATH domain"/>
    <property type="match status" value="1"/>
</dbReference>
<dbReference type="PROSITE" id="PS50209">
    <property type="entry name" value="CARD"/>
    <property type="match status" value="1"/>
</dbReference>
<gene>
    <name evidence="2" type="ORF">ACOC_LOCUS5500</name>
</gene>
<dbReference type="OrthoDB" id="6114029at2759"/>
<dbReference type="Pfam" id="PF00619">
    <property type="entry name" value="CARD"/>
    <property type="match status" value="1"/>
</dbReference>
<dbReference type="STRING" id="334426.A0A0R3PL95"/>
<sequence>MMRKERRQLLDRCLIDLSREMEVDDVLMYLQGKGVFTDAVVDKVLCSGSATAQRAAIVRAVKSRGDRAFEAFFRALLHARQRHLADLLRPLIDDGVLQTIEASLQDVTSGHSICLES</sequence>
<dbReference type="AlphaFoldDB" id="A0A0R3PL95"/>
<name>A0A0R3PL95_ANGCS</name>
<dbReference type="PANTHER" id="PTHR15034">
    <property type="entry name" value="DEATH DOMAIN-CONTAINING PROTEIN CRADD"/>
    <property type="match status" value="1"/>
</dbReference>
<dbReference type="GO" id="GO:0070513">
    <property type="term" value="F:death domain binding"/>
    <property type="evidence" value="ECO:0007669"/>
    <property type="project" value="InterPro"/>
</dbReference>
<proteinExistence type="predicted"/>
<dbReference type="EMBL" id="UYYA01003875">
    <property type="protein sequence ID" value="VDM57085.1"/>
    <property type="molecule type" value="Genomic_DNA"/>
</dbReference>
<evidence type="ECO:0000259" key="1">
    <source>
        <dbReference type="PROSITE" id="PS50209"/>
    </source>
</evidence>
<organism evidence="4">
    <name type="scientific">Angiostrongylus costaricensis</name>
    <name type="common">Nematode worm</name>
    <dbReference type="NCBI Taxonomy" id="334426"/>
    <lineage>
        <taxon>Eukaryota</taxon>
        <taxon>Metazoa</taxon>
        <taxon>Ecdysozoa</taxon>
        <taxon>Nematoda</taxon>
        <taxon>Chromadorea</taxon>
        <taxon>Rhabditida</taxon>
        <taxon>Rhabditina</taxon>
        <taxon>Rhabditomorpha</taxon>
        <taxon>Strongyloidea</taxon>
        <taxon>Metastrongylidae</taxon>
        <taxon>Angiostrongylus</taxon>
    </lineage>
</organism>
<evidence type="ECO:0000313" key="3">
    <source>
        <dbReference type="Proteomes" id="UP000267027"/>
    </source>
</evidence>
<dbReference type="WBParaSite" id="ACOC_0000549901-mRNA-1">
    <property type="protein sequence ID" value="ACOC_0000549901-mRNA-1"/>
    <property type="gene ID" value="ACOC_0000549901"/>
</dbReference>
<dbReference type="Gene3D" id="1.10.533.10">
    <property type="entry name" value="Death Domain, Fas"/>
    <property type="match status" value="1"/>
</dbReference>
<evidence type="ECO:0000313" key="2">
    <source>
        <dbReference type="EMBL" id="VDM57085.1"/>
    </source>
</evidence>
<dbReference type="GO" id="GO:0042981">
    <property type="term" value="P:regulation of apoptotic process"/>
    <property type="evidence" value="ECO:0007669"/>
    <property type="project" value="InterPro"/>
</dbReference>
<feature type="domain" description="CARD" evidence="1">
    <location>
        <begin position="1"/>
        <end position="91"/>
    </location>
</feature>
<protein>
    <submittedName>
        <fullName evidence="4">CARD domain-containing protein</fullName>
    </submittedName>
</protein>
<dbReference type="Proteomes" id="UP000267027">
    <property type="component" value="Unassembled WGS sequence"/>
</dbReference>
<accession>A0A0R3PL95</accession>
<dbReference type="PANTHER" id="PTHR15034:SF5">
    <property type="entry name" value="DEATH DOMAIN-CONTAINING PROTEIN CRADD"/>
    <property type="match status" value="1"/>
</dbReference>
<dbReference type="InterPro" id="IPR011029">
    <property type="entry name" value="DEATH-like_dom_sf"/>
</dbReference>
<reference evidence="2 3" key="2">
    <citation type="submission" date="2018-11" db="EMBL/GenBank/DDBJ databases">
        <authorList>
            <consortium name="Pathogen Informatics"/>
        </authorList>
    </citation>
    <scope>NUCLEOTIDE SEQUENCE [LARGE SCALE GENOMIC DNA]</scope>
    <source>
        <strain evidence="2 3">Costa Rica</strain>
    </source>
</reference>
<dbReference type="InterPro" id="IPR001315">
    <property type="entry name" value="CARD"/>
</dbReference>
<dbReference type="InterPro" id="IPR037939">
    <property type="entry name" value="CRADD"/>
</dbReference>
<dbReference type="SMART" id="SM00114">
    <property type="entry name" value="CARD"/>
    <property type="match status" value="1"/>
</dbReference>
<dbReference type="CDD" id="cd01671">
    <property type="entry name" value="CARD"/>
    <property type="match status" value="1"/>
</dbReference>
<dbReference type="GO" id="GO:0002020">
    <property type="term" value="F:protease binding"/>
    <property type="evidence" value="ECO:0007669"/>
    <property type="project" value="InterPro"/>
</dbReference>